<evidence type="ECO:0000313" key="3">
    <source>
        <dbReference type="Proteomes" id="UP001243009"/>
    </source>
</evidence>
<accession>A0ABT9E164</accession>
<gene>
    <name evidence="2" type="ORF">Q7A36_16165</name>
</gene>
<dbReference type="SUPFAM" id="SSF51182">
    <property type="entry name" value="RmlC-like cupins"/>
    <property type="match status" value="1"/>
</dbReference>
<name>A0ABT9E164_9PROT</name>
<dbReference type="InterPro" id="IPR014710">
    <property type="entry name" value="RmlC-like_jellyroll"/>
</dbReference>
<keyword evidence="3" id="KW-1185">Reference proteome</keyword>
<organism evidence="2 3">
    <name type="scientific">Paracraurococcus lichenis</name>
    <dbReference type="NCBI Taxonomy" id="3064888"/>
    <lineage>
        <taxon>Bacteria</taxon>
        <taxon>Pseudomonadati</taxon>
        <taxon>Pseudomonadota</taxon>
        <taxon>Alphaproteobacteria</taxon>
        <taxon>Acetobacterales</taxon>
        <taxon>Roseomonadaceae</taxon>
        <taxon>Paracraurococcus</taxon>
    </lineage>
</organism>
<proteinExistence type="predicted"/>
<dbReference type="InterPro" id="IPR011051">
    <property type="entry name" value="RmlC_Cupin_sf"/>
</dbReference>
<dbReference type="EMBL" id="JAUTWS010000014">
    <property type="protein sequence ID" value="MDO9709889.1"/>
    <property type="molecule type" value="Genomic_DNA"/>
</dbReference>
<dbReference type="Proteomes" id="UP001243009">
    <property type="component" value="Unassembled WGS sequence"/>
</dbReference>
<dbReference type="RefSeq" id="WP_305104756.1">
    <property type="nucleotide sequence ID" value="NZ_JAUTWS010000014.1"/>
</dbReference>
<protein>
    <submittedName>
        <fullName evidence="2">Cupin domain-containing protein</fullName>
    </submittedName>
</protein>
<dbReference type="InterPro" id="IPR013096">
    <property type="entry name" value="Cupin_2"/>
</dbReference>
<evidence type="ECO:0000313" key="2">
    <source>
        <dbReference type="EMBL" id="MDO9709889.1"/>
    </source>
</evidence>
<comment type="caution">
    <text evidence="2">The sequence shown here is derived from an EMBL/GenBank/DDBJ whole genome shotgun (WGS) entry which is preliminary data.</text>
</comment>
<dbReference type="Gene3D" id="2.60.120.10">
    <property type="entry name" value="Jelly Rolls"/>
    <property type="match status" value="1"/>
</dbReference>
<reference evidence="2 3" key="1">
    <citation type="submission" date="2023-08" db="EMBL/GenBank/DDBJ databases">
        <title>The draft genome sequence of Paracraurococcus sp. LOR1-02.</title>
        <authorList>
            <person name="Kingkaew E."/>
            <person name="Tanasupawat S."/>
        </authorList>
    </citation>
    <scope>NUCLEOTIDE SEQUENCE [LARGE SCALE GENOMIC DNA]</scope>
    <source>
        <strain evidence="2 3">LOR1-02</strain>
    </source>
</reference>
<dbReference type="Pfam" id="PF07883">
    <property type="entry name" value="Cupin_2"/>
    <property type="match status" value="1"/>
</dbReference>
<sequence>MTWETKRLSDRPEAMAPDGSEVRILAGCGRGSLAQFTLPPGAVSRAVRHRTVEEVWYVLSGRGRMWRAAEGREEVVELVPGLSLSIPVGTRFQFRADGDEPLTTLGTTMPPWPGEAEAIPVEGIWPPTL</sequence>
<evidence type="ECO:0000259" key="1">
    <source>
        <dbReference type="Pfam" id="PF07883"/>
    </source>
</evidence>
<feature type="domain" description="Cupin type-2" evidence="1">
    <location>
        <begin position="36"/>
        <end position="104"/>
    </location>
</feature>